<accession>A0A0D7ABJ2</accession>
<dbReference type="GO" id="GO:0005789">
    <property type="term" value="C:endoplasmic reticulum membrane"/>
    <property type="evidence" value="ECO:0007669"/>
    <property type="project" value="UniProtKB-SubCell"/>
</dbReference>
<dbReference type="PROSITE" id="PS50089">
    <property type="entry name" value="ZF_RING_2"/>
    <property type="match status" value="1"/>
</dbReference>
<dbReference type="SUPFAM" id="SSF57850">
    <property type="entry name" value="RING/U-box"/>
    <property type="match status" value="1"/>
</dbReference>
<feature type="transmembrane region" description="Helical" evidence="17">
    <location>
        <begin position="63"/>
        <end position="85"/>
    </location>
</feature>
<dbReference type="InterPro" id="IPR013083">
    <property type="entry name" value="Znf_RING/FYVE/PHD"/>
</dbReference>
<evidence type="ECO:0000256" key="9">
    <source>
        <dbReference type="ARBA" id="ARBA00022771"/>
    </source>
</evidence>
<feature type="region of interest" description="Disordered" evidence="16">
    <location>
        <begin position="383"/>
        <end position="402"/>
    </location>
</feature>
<evidence type="ECO:0000256" key="11">
    <source>
        <dbReference type="ARBA" id="ARBA00022824"/>
    </source>
</evidence>
<dbReference type="PANTHER" id="PTHR22763">
    <property type="entry name" value="RING ZINC FINGER PROTEIN"/>
    <property type="match status" value="1"/>
</dbReference>
<evidence type="ECO:0000313" key="20">
    <source>
        <dbReference type="Proteomes" id="UP000054144"/>
    </source>
</evidence>
<keyword evidence="14 17" id="KW-0472">Membrane</keyword>
<feature type="compositionally biased region" description="Polar residues" evidence="16">
    <location>
        <begin position="553"/>
        <end position="575"/>
    </location>
</feature>
<feature type="region of interest" description="Disordered" evidence="16">
    <location>
        <begin position="494"/>
        <end position="518"/>
    </location>
</feature>
<dbReference type="GO" id="GO:0043161">
    <property type="term" value="P:proteasome-mediated ubiquitin-dependent protein catabolic process"/>
    <property type="evidence" value="ECO:0007669"/>
    <property type="project" value="TreeGrafter"/>
</dbReference>
<evidence type="ECO:0000256" key="8">
    <source>
        <dbReference type="ARBA" id="ARBA00022723"/>
    </source>
</evidence>
<proteinExistence type="inferred from homology"/>
<dbReference type="GO" id="GO:0008270">
    <property type="term" value="F:zinc ion binding"/>
    <property type="evidence" value="ECO:0007669"/>
    <property type="project" value="UniProtKB-KW"/>
</dbReference>
<evidence type="ECO:0000256" key="13">
    <source>
        <dbReference type="ARBA" id="ARBA00022989"/>
    </source>
</evidence>
<organism evidence="19 20">
    <name type="scientific">Fistulina hepatica ATCC 64428</name>
    <dbReference type="NCBI Taxonomy" id="1128425"/>
    <lineage>
        <taxon>Eukaryota</taxon>
        <taxon>Fungi</taxon>
        <taxon>Dikarya</taxon>
        <taxon>Basidiomycota</taxon>
        <taxon>Agaricomycotina</taxon>
        <taxon>Agaricomycetes</taxon>
        <taxon>Agaricomycetidae</taxon>
        <taxon>Agaricales</taxon>
        <taxon>Fistulinaceae</taxon>
        <taxon>Fistulina</taxon>
    </lineage>
</organism>
<evidence type="ECO:0000256" key="14">
    <source>
        <dbReference type="ARBA" id="ARBA00023136"/>
    </source>
</evidence>
<gene>
    <name evidence="19" type="ORF">FISHEDRAFT_44057</name>
</gene>
<evidence type="ECO:0000256" key="16">
    <source>
        <dbReference type="SAM" id="MobiDB-lite"/>
    </source>
</evidence>
<keyword evidence="6" id="KW-0808">Transferase</keyword>
<dbReference type="Gene3D" id="3.30.40.10">
    <property type="entry name" value="Zinc/RING finger domain, C3HC4 (zinc finger)"/>
    <property type="match status" value="1"/>
</dbReference>
<evidence type="ECO:0000256" key="6">
    <source>
        <dbReference type="ARBA" id="ARBA00022679"/>
    </source>
</evidence>
<evidence type="ECO:0000256" key="5">
    <source>
        <dbReference type="ARBA" id="ARBA00012483"/>
    </source>
</evidence>
<evidence type="ECO:0000256" key="3">
    <source>
        <dbReference type="ARBA" id="ARBA00004906"/>
    </source>
</evidence>
<feature type="compositionally biased region" description="Polar residues" evidence="16">
    <location>
        <begin position="494"/>
        <end position="506"/>
    </location>
</feature>
<feature type="compositionally biased region" description="Pro residues" evidence="16">
    <location>
        <begin position="659"/>
        <end position="669"/>
    </location>
</feature>
<keyword evidence="8" id="KW-0479">Metal-binding</keyword>
<dbReference type="InterPro" id="IPR001841">
    <property type="entry name" value="Znf_RING"/>
</dbReference>
<evidence type="ECO:0000313" key="19">
    <source>
        <dbReference type="EMBL" id="KIY48035.1"/>
    </source>
</evidence>
<protein>
    <recommendedName>
        <fullName evidence="5">RING-type E3 ubiquitin transferase</fullName>
        <ecNumber evidence="5">2.3.2.27</ecNumber>
    </recommendedName>
</protein>
<feature type="domain" description="RING-type" evidence="18">
    <location>
        <begin position="322"/>
        <end position="377"/>
    </location>
</feature>
<keyword evidence="7 17" id="KW-0812">Transmembrane</keyword>
<comment type="similarity">
    <text evidence="4">Belongs to the HRD1 family.</text>
</comment>
<dbReference type="CDD" id="cd16479">
    <property type="entry name" value="RING-H2_synoviolin"/>
    <property type="match status" value="1"/>
</dbReference>
<evidence type="ECO:0000256" key="15">
    <source>
        <dbReference type="PROSITE-ProRule" id="PRU00175"/>
    </source>
</evidence>
<evidence type="ECO:0000256" key="17">
    <source>
        <dbReference type="SAM" id="Phobius"/>
    </source>
</evidence>
<feature type="region of interest" description="Disordered" evidence="16">
    <location>
        <begin position="543"/>
        <end position="679"/>
    </location>
</feature>
<dbReference type="Pfam" id="PF12678">
    <property type="entry name" value="zf-rbx1"/>
    <property type="match status" value="1"/>
</dbReference>
<dbReference type="InterPro" id="IPR024766">
    <property type="entry name" value="Znf_RING_H2"/>
</dbReference>
<feature type="transmembrane region" description="Helical" evidence="17">
    <location>
        <begin position="254"/>
        <end position="275"/>
    </location>
</feature>
<feature type="region of interest" description="Disordered" evidence="16">
    <location>
        <begin position="419"/>
        <end position="457"/>
    </location>
</feature>
<evidence type="ECO:0000256" key="2">
    <source>
        <dbReference type="ARBA" id="ARBA00004477"/>
    </source>
</evidence>
<feature type="compositionally biased region" description="Polar residues" evidence="16">
    <location>
        <begin position="717"/>
        <end position="727"/>
    </location>
</feature>
<comment type="pathway">
    <text evidence="3">Protein modification; protein ubiquitination.</text>
</comment>
<keyword evidence="12" id="KW-0862">Zinc</keyword>
<feature type="transmembrane region" description="Helical" evidence="17">
    <location>
        <begin position="194"/>
        <end position="212"/>
    </location>
</feature>
<feature type="compositionally biased region" description="Low complexity" evidence="16">
    <location>
        <begin position="631"/>
        <end position="645"/>
    </location>
</feature>
<dbReference type="SMART" id="SM00184">
    <property type="entry name" value="RING"/>
    <property type="match status" value="1"/>
</dbReference>
<feature type="compositionally biased region" description="Low complexity" evidence="16">
    <location>
        <begin position="429"/>
        <end position="449"/>
    </location>
</feature>
<keyword evidence="13 17" id="KW-1133">Transmembrane helix</keyword>
<feature type="region of interest" description="Disordered" evidence="16">
    <location>
        <begin position="717"/>
        <end position="763"/>
    </location>
</feature>
<dbReference type="InterPro" id="IPR057992">
    <property type="entry name" value="TPR_SYVN1_N"/>
</dbReference>
<keyword evidence="20" id="KW-1185">Reference proteome</keyword>
<dbReference type="Pfam" id="PF25563">
    <property type="entry name" value="TPR_SYVN1_N"/>
    <property type="match status" value="1"/>
</dbReference>
<evidence type="ECO:0000256" key="7">
    <source>
        <dbReference type="ARBA" id="ARBA00022692"/>
    </source>
</evidence>
<evidence type="ECO:0000256" key="12">
    <source>
        <dbReference type="ARBA" id="ARBA00022833"/>
    </source>
</evidence>
<feature type="transmembrane region" description="Helical" evidence="17">
    <location>
        <begin position="24"/>
        <end position="43"/>
    </location>
</feature>
<evidence type="ECO:0000256" key="1">
    <source>
        <dbReference type="ARBA" id="ARBA00000900"/>
    </source>
</evidence>
<dbReference type="GO" id="GO:0036503">
    <property type="term" value="P:ERAD pathway"/>
    <property type="evidence" value="ECO:0007669"/>
    <property type="project" value="TreeGrafter"/>
</dbReference>
<name>A0A0D7ABJ2_9AGAR</name>
<reference evidence="19 20" key="1">
    <citation type="journal article" date="2015" name="Fungal Genet. Biol.">
        <title>Evolution of novel wood decay mechanisms in Agaricales revealed by the genome sequences of Fistulina hepatica and Cylindrobasidium torrendii.</title>
        <authorList>
            <person name="Floudas D."/>
            <person name="Held B.W."/>
            <person name="Riley R."/>
            <person name="Nagy L.G."/>
            <person name="Koehler G."/>
            <person name="Ransdell A.S."/>
            <person name="Younus H."/>
            <person name="Chow J."/>
            <person name="Chiniquy J."/>
            <person name="Lipzen A."/>
            <person name="Tritt A."/>
            <person name="Sun H."/>
            <person name="Haridas S."/>
            <person name="LaButti K."/>
            <person name="Ohm R.A."/>
            <person name="Kues U."/>
            <person name="Blanchette R.A."/>
            <person name="Grigoriev I.V."/>
            <person name="Minto R.E."/>
            <person name="Hibbett D.S."/>
        </authorList>
    </citation>
    <scope>NUCLEOTIDE SEQUENCE [LARGE SCALE GENOMIC DNA]</scope>
    <source>
        <strain evidence="19 20">ATCC 64428</strain>
    </source>
</reference>
<dbReference type="InterPro" id="IPR050731">
    <property type="entry name" value="HRD1_E3_ubiq-ligases"/>
</dbReference>
<evidence type="ECO:0000256" key="10">
    <source>
        <dbReference type="ARBA" id="ARBA00022786"/>
    </source>
</evidence>
<evidence type="ECO:0000259" key="18">
    <source>
        <dbReference type="PROSITE" id="PS50089"/>
    </source>
</evidence>
<dbReference type="EMBL" id="KN881858">
    <property type="protein sequence ID" value="KIY48035.1"/>
    <property type="molecule type" value="Genomic_DNA"/>
</dbReference>
<keyword evidence="10" id="KW-0833">Ubl conjugation pathway</keyword>
<feature type="transmembrane region" description="Helical" evidence="17">
    <location>
        <begin position="161"/>
        <end position="182"/>
    </location>
</feature>
<keyword evidence="9 15" id="KW-0863">Zinc-finger</keyword>
<feature type="transmembrane region" description="Helical" evidence="17">
    <location>
        <begin position="122"/>
        <end position="141"/>
    </location>
</feature>
<dbReference type="OrthoDB" id="7759664at2759"/>
<dbReference type="GO" id="GO:0061630">
    <property type="term" value="F:ubiquitin protein ligase activity"/>
    <property type="evidence" value="ECO:0007669"/>
    <property type="project" value="UniProtKB-EC"/>
</dbReference>
<dbReference type="GO" id="GO:0016567">
    <property type="term" value="P:protein ubiquitination"/>
    <property type="evidence" value="ECO:0007669"/>
    <property type="project" value="UniProtKB-UniPathway"/>
</dbReference>
<evidence type="ECO:0000256" key="4">
    <source>
        <dbReference type="ARBA" id="ARBA00010089"/>
    </source>
</evidence>
<feature type="compositionally biased region" description="Polar residues" evidence="16">
    <location>
        <begin position="744"/>
        <end position="763"/>
    </location>
</feature>
<dbReference type="InterPro" id="IPR058051">
    <property type="entry name" value="Znf_RING_synoviolin"/>
</dbReference>
<feature type="compositionally biased region" description="Polar residues" evidence="16">
    <location>
        <begin position="613"/>
        <end position="624"/>
    </location>
</feature>
<comment type="subcellular location">
    <subcellularLocation>
        <location evidence="2">Endoplasmic reticulum membrane</location>
        <topology evidence="2">Multi-pass membrane protein</topology>
    </subcellularLocation>
</comment>
<dbReference type="UniPathway" id="UPA00143"/>
<comment type="catalytic activity">
    <reaction evidence="1">
        <text>S-ubiquitinyl-[E2 ubiquitin-conjugating enzyme]-L-cysteine + [acceptor protein]-L-lysine = [E2 ubiquitin-conjugating enzyme]-L-cysteine + N(6)-ubiquitinyl-[acceptor protein]-L-lysine.</text>
        <dbReference type="EC" id="2.3.2.27"/>
    </reaction>
</comment>
<dbReference type="Proteomes" id="UP000054144">
    <property type="component" value="Unassembled WGS sequence"/>
</dbReference>
<dbReference type="PANTHER" id="PTHR22763:SF184">
    <property type="entry name" value="E3 UBIQUITIN-PROTEIN LIGASE SYNOVIOLIN"/>
    <property type="match status" value="1"/>
</dbReference>
<dbReference type="EC" id="2.3.2.27" evidence="5"/>
<keyword evidence="11" id="KW-0256">Endoplasmic reticulum</keyword>
<sequence length="763" mass="83513">MPPVVFQRLERRNGLVHALGSHKLLIYSIFSVLAVSATVVDALRDQSNFYSVVIYLSKSSRSVLAIANCAFLLSLVFGHVAQRIFLGELRPPEVEHLYEHIWGFVTESLVAFSIFRDDFDVYFGVMFGLLLFIKCFHWLAAERIEWMDQRPYPGPSVLFHVRMSTLLLILWAADFVLFAAALEHTLTNGVGGMVLFASEYCILMASAFNIVFKYALSVYDFRRAATRGGEEAPPWESKSIYTLYVELATDFLKLTTYLAFFAVIVTFYGIPLTILRDIYLTVQSFITRLRALHRYKTATRNMDQRYPTATAEEMAALSDHTCIICREEMSLPDPGAAQPRQNEGLNTTPKKLPCGHIFHFHCLRAWLERQQSCPTCRRTVFEDPQRQQQQQQQGPGGGAARGRFIRVQNGRGLMGMARFFGPPQPAPAPAGGVQGNNEAAAEGAQQPGGVDPGLNGANPALQNNPFLQELGDGIPPVVPQGVQIQYTIQYGTMRGQQQRNNQQSAGVQDVPHAGPRPLQPVPHFGGFLGPGGIWQPWPRLAEQANPLIPPPTQTQERTPSGSSLPPASNVTDNNTPGPSSSGPPAREAVASAAMRRSHSGTPSAMPSPPYSLSRASSTESNVSREQQHAGPSSSQQPASPTTFTSESAQRDTPAVPVTETPPPHMPAPRPSQLSEEQLASLDRVTRELFEERLRVLGDVDSRIRQCVDEMTSLRSTFSGVTAETPSRATEIPSIVTEGPPMEAVSSTEAGSSTASQGRTTDSA</sequence>
<dbReference type="AlphaFoldDB" id="A0A0D7ABJ2"/>